<protein>
    <submittedName>
        <fullName evidence="2">Uncharacterized protein</fullName>
    </submittedName>
</protein>
<evidence type="ECO:0000313" key="3">
    <source>
        <dbReference type="Proteomes" id="UP001271007"/>
    </source>
</evidence>
<sequence length="542" mass="51789">MPNVGNGVPIGGVAAPTLTTSLSSASIPVVTAPPAAAVPGIPSTPGPAVPSVPALPAAPGIPSVPGVPGIPAVGAPGVLSVPGVPALPAAPVLSDTLGGASFIHVTMPSEVAAALIGLPTPAGLPVATSLLLLVALPTPPVADAFKELGEDVVSNLANALVQLIGLLASKATDTRSLPLPAGLAAAPAIPAPAVPLPAVPAETSAQASATPSSEAPATQDRRRDAAPQLPGIGGLLPGGKAPSLPAAGALPAVGAGALPLPNLPDGAGALPIPALPGAGALPLPTLPVGALPGAGALPVGSLPSAGALPLPSLPAGALPGVGALPVGSLPRAGTLPIPSLPGTGALPIPSLPVGPLPGTGAWPIGPLPEAGALPIPSLPVPGAAGIPQIVPRQVASIVGEAPIVGGAALPGSPGTTVMGVVASISIPPNMASIIQGVKDAVVANIAKTVTNFASLATLTNLRAIQSAALLINEPDLVTLIYVLKSKTIIQSTAADGLLNNVVGFVSTLEYLLQMVSDIKAVVSVLILQQLGLTSLGDLTTAL</sequence>
<dbReference type="AlphaFoldDB" id="A0AAJ0DAW6"/>
<comment type="caution">
    <text evidence="2">The sequence shown here is derived from an EMBL/GenBank/DDBJ whole genome shotgun (WGS) entry which is preliminary data.</text>
</comment>
<name>A0AAJ0DAW6_9PEZI</name>
<gene>
    <name evidence="2" type="ORF">LTR09_012008</name>
</gene>
<proteinExistence type="predicted"/>
<dbReference type="EMBL" id="JAWDJX010000089">
    <property type="protein sequence ID" value="KAK3046519.1"/>
    <property type="molecule type" value="Genomic_DNA"/>
</dbReference>
<evidence type="ECO:0000256" key="1">
    <source>
        <dbReference type="SAM" id="MobiDB-lite"/>
    </source>
</evidence>
<dbReference type="Proteomes" id="UP001271007">
    <property type="component" value="Unassembled WGS sequence"/>
</dbReference>
<keyword evidence="3" id="KW-1185">Reference proteome</keyword>
<accession>A0AAJ0DAW6</accession>
<reference evidence="2" key="1">
    <citation type="submission" date="2023-04" db="EMBL/GenBank/DDBJ databases">
        <title>Black Yeasts Isolated from many extreme environments.</title>
        <authorList>
            <person name="Coleine C."/>
            <person name="Stajich J.E."/>
            <person name="Selbmann L."/>
        </authorList>
    </citation>
    <scope>NUCLEOTIDE SEQUENCE</scope>
    <source>
        <strain evidence="2">CCFEE 5312</strain>
    </source>
</reference>
<feature type="region of interest" description="Disordered" evidence="1">
    <location>
        <begin position="200"/>
        <end position="237"/>
    </location>
</feature>
<evidence type="ECO:0000313" key="2">
    <source>
        <dbReference type="EMBL" id="KAK3046519.1"/>
    </source>
</evidence>
<organism evidence="2 3">
    <name type="scientific">Extremus antarcticus</name>
    <dbReference type="NCBI Taxonomy" id="702011"/>
    <lineage>
        <taxon>Eukaryota</taxon>
        <taxon>Fungi</taxon>
        <taxon>Dikarya</taxon>
        <taxon>Ascomycota</taxon>
        <taxon>Pezizomycotina</taxon>
        <taxon>Dothideomycetes</taxon>
        <taxon>Dothideomycetidae</taxon>
        <taxon>Mycosphaerellales</taxon>
        <taxon>Extremaceae</taxon>
        <taxon>Extremus</taxon>
    </lineage>
</organism>
<feature type="compositionally biased region" description="Low complexity" evidence="1">
    <location>
        <begin position="200"/>
        <end position="218"/>
    </location>
</feature>